<name>A0A4S8VFI3_AURPU</name>
<gene>
    <name evidence="3" type="ORF">D6D24_08036</name>
</gene>
<feature type="compositionally biased region" description="Basic and acidic residues" evidence="1">
    <location>
        <begin position="1161"/>
        <end position="1180"/>
    </location>
</feature>
<dbReference type="GO" id="GO:0004407">
    <property type="term" value="F:histone deacetylase activity"/>
    <property type="evidence" value="ECO:0007669"/>
    <property type="project" value="TreeGrafter"/>
</dbReference>
<dbReference type="PANTHER" id="PTHR47558">
    <property type="entry name" value="HISTONE DEACETYLASE HOS3"/>
    <property type="match status" value="1"/>
</dbReference>
<dbReference type="GO" id="GO:0010468">
    <property type="term" value="P:regulation of gene expression"/>
    <property type="evidence" value="ECO:0007669"/>
    <property type="project" value="UniProtKB-ARBA"/>
</dbReference>
<comment type="caution">
    <text evidence="3">The sequence shown here is derived from an EMBL/GenBank/DDBJ whole genome shotgun (WGS) entry which is preliminary data.</text>
</comment>
<organism evidence="3 4">
    <name type="scientific">Aureobasidium pullulans</name>
    <name type="common">Black yeast</name>
    <name type="synonym">Pullularia pullulans</name>
    <dbReference type="NCBI Taxonomy" id="5580"/>
    <lineage>
        <taxon>Eukaryota</taxon>
        <taxon>Fungi</taxon>
        <taxon>Dikarya</taxon>
        <taxon>Ascomycota</taxon>
        <taxon>Pezizomycotina</taxon>
        <taxon>Dothideomycetes</taxon>
        <taxon>Dothideomycetidae</taxon>
        <taxon>Dothideales</taxon>
        <taxon>Saccotheciaceae</taxon>
        <taxon>Aureobasidium</taxon>
    </lineage>
</organism>
<feature type="region of interest" description="Disordered" evidence="1">
    <location>
        <begin position="1"/>
        <end position="115"/>
    </location>
</feature>
<protein>
    <submittedName>
        <fullName evidence="3">Arginase/deacetylase</fullName>
    </submittedName>
</protein>
<dbReference type="InterPro" id="IPR000286">
    <property type="entry name" value="HDACs"/>
</dbReference>
<evidence type="ECO:0000259" key="2">
    <source>
        <dbReference type="Pfam" id="PF00850"/>
    </source>
</evidence>
<feature type="region of interest" description="Disordered" evidence="1">
    <location>
        <begin position="707"/>
        <end position="728"/>
    </location>
</feature>
<evidence type="ECO:0000313" key="3">
    <source>
        <dbReference type="EMBL" id="THW10335.1"/>
    </source>
</evidence>
<dbReference type="PRINTS" id="PR01270">
    <property type="entry name" value="HDASUPER"/>
</dbReference>
<sequence>MAEQQLPRSSPGPARTREQSPSLSRNLDRLSLARSNSPAGQRTASRVASSPMTSNFRSTTPSAYESPSALRRASSSMSQAGTPPRRKSSMSSLRSMTNQTSPAGSPRRGDRSSSTISHYSNVLIEEPPPLTAASVASTHFAQELALHELETTSAQVAVILHDACYGHRFSRPKTSKGMLSMIVERPERVLAAVLGICTAYVRLGSRHSGGQHAPHPDRQPDSRIPFRIKKTSRAVPLTSPFVSAVHGTEWMKELETMCNVAGERLALHMKELARPEVLGATKEKDPFHEGDLYLCSESLNALQGAVGGVCEAVDTIFSSIPNSPRRAFVAIRPPGHHCSSDFPSGFCWINNVHIGIEYAAQTYGLTHAVILDIDLHHGDGSQDITWDRNAKSARMPKNASFTKKTAIGYYSMHDINSYPCEDGDKEKVTNASLCIDNIHNQSIWNVHLEAWRTMDEFWALYEGKYLTLLEKARTFLKRHTQMIKDSPKQAPPKAAIFISAGFDASQWEGAGMQRHAVNVPTEFYARFAKDVVKLAQEEGTGVNGRVISVLEGGYSDRALCSGLLSHISGLCQDPSPATSNGSPAQQADDDITSAMQSMNIASSPTNTPAHRSPEYDSSWWDVKNLQALESHVTPPPPPAPARTQRTAMPTYATPTQSFTGKVVDPLKFQRSISGTMRPMSPRPSGPREPPEVNWIVAVHELSKLIIPSDRQTRSHAPEDLAPPRVKKDRLSAPAIVPAEPVAGGRQLRTRKPKGAGTVSPPTEADMAMKLLPVDLARRQTISELPASTGVQPAAENLRPPKRTTRRTSSMFGLTPEANDVPPVPSTQQLPLSPKKARGKALKPTPPPEPVIKQEPFIKPETFVKQEPFIKQEAEQFVKLENRMSRPEPKRFPSAPSVPTALPPTIDFSKPPVNHIEPLRPVGIKRIHLKVGTREEHDRKMREIEEKAKAEVKAARMIRPEVSKPPQTAQSMAPAVEQNGQTVDPPELQPNAGSELKPEQQPRRQPASASMTVPSTMGHTDSPLYLDMGPPTQANTPDQPTLAFTAPQQTLNDDRQPSELHQSQSNVQVPQYPAMPRTETQAMPQHNHNFFNPSYTHPQNNLPIFSSTGAIPFATQQSAARPNGPNPVSGHGNGVSRSMLEGLPTLSKVITPDDVDMMDLDSPEKKRDGKGERIIPETPQH</sequence>
<dbReference type="InterPro" id="IPR037138">
    <property type="entry name" value="His_deacetylse_dom_sf"/>
</dbReference>
<dbReference type="EMBL" id="QZAJ01000429">
    <property type="protein sequence ID" value="THW10335.1"/>
    <property type="molecule type" value="Genomic_DNA"/>
</dbReference>
<dbReference type="InterPro" id="IPR053244">
    <property type="entry name" value="HDAC_HD_type_1"/>
</dbReference>
<feature type="region of interest" description="Disordered" evidence="1">
    <location>
        <begin position="948"/>
        <end position="1069"/>
    </location>
</feature>
<dbReference type="AlphaFoldDB" id="A0A4S8VFI3"/>
<dbReference type="FunFam" id="3.40.800.20:FF:000011">
    <property type="entry name" value="Histone deacetylase HOS3"/>
    <property type="match status" value="1"/>
</dbReference>
<feature type="compositionally biased region" description="Polar residues" evidence="1">
    <location>
        <begin position="33"/>
        <end position="65"/>
    </location>
</feature>
<dbReference type="Proteomes" id="UP000308014">
    <property type="component" value="Unassembled WGS sequence"/>
</dbReference>
<accession>A0A4S8VFI3</accession>
<evidence type="ECO:0000313" key="4">
    <source>
        <dbReference type="Proteomes" id="UP000308014"/>
    </source>
</evidence>
<dbReference type="SUPFAM" id="SSF52768">
    <property type="entry name" value="Arginase/deacetylase"/>
    <property type="match status" value="1"/>
</dbReference>
<feature type="region of interest" description="Disordered" evidence="1">
    <location>
        <begin position="742"/>
        <end position="762"/>
    </location>
</feature>
<dbReference type="InterPro" id="IPR023696">
    <property type="entry name" value="Ureohydrolase_dom_sf"/>
</dbReference>
<dbReference type="Pfam" id="PF00850">
    <property type="entry name" value="Hist_deacetyl"/>
    <property type="match status" value="1"/>
</dbReference>
<feature type="compositionally biased region" description="Polar residues" evidence="1">
    <location>
        <begin position="1058"/>
        <end position="1068"/>
    </location>
</feature>
<reference evidence="3 4" key="1">
    <citation type="submission" date="2018-10" db="EMBL/GenBank/DDBJ databases">
        <title>Fifty Aureobasidium pullulans genomes reveal a recombining polyextremotolerant generalist.</title>
        <authorList>
            <person name="Gostincar C."/>
            <person name="Turk M."/>
            <person name="Zajc J."/>
            <person name="Gunde-Cimerman N."/>
        </authorList>
    </citation>
    <scope>NUCLEOTIDE SEQUENCE [LARGE SCALE GENOMIC DNA]</scope>
    <source>
        <strain evidence="3 4">EXF-11318</strain>
    </source>
</reference>
<feature type="region of interest" description="Disordered" evidence="1">
    <location>
        <begin position="883"/>
        <end position="918"/>
    </location>
</feature>
<proteinExistence type="predicted"/>
<dbReference type="PANTHER" id="PTHR47558:SF1">
    <property type="entry name" value="HISTONE DEACETYLASE HOS3"/>
    <property type="match status" value="1"/>
</dbReference>
<dbReference type="Gene3D" id="3.40.800.20">
    <property type="entry name" value="Histone deacetylase domain"/>
    <property type="match status" value="1"/>
</dbReference>
<evidence type="ECO:0000256" key="1">
    <source>
        <dbReference type="SAM" id="MobiDB-lite"/>
    </source>
</evidence>
<dbReference type="GO" id="GO:0005634">
    <property type="term" value="C:nucleus"/>
    <property type="evidence" value="ECO:0007669"/>
    <property type="project" value="TreeGrafter"/>
</dbReference>
<dbReference type="InterPro" id="IPR023801">
    <property type="entry name" value="His_deacetylse_dom"/>
</dbReference>
<feature type="region of interest" description="Disordered" evidence="1">
    <location>
        <begin position="1117"/>
        <end position="1180"/>
    </location>
</feature>
<dbReference type="CDD" id="cd09998">
    <property type="entry name" value="HDAC_Hos3"/>
    <property type="match status" value="1"/>
</dbReference>
<feature type="region of interest" description="Disordered" evidence="1">
    <location>
        <begin position="791"/>
        <end position="852"/>
    </location>
</feature>
<feature type="compositionally biased region" description="Polar residues" evidence="1">
    <location>
        <begin position="1006"/>
        <end position="1018"/>
    </location>
</feature>
<feature type="compositionally biased region" description="Basic and acidic residues" evidence="1">
    <location>
        <begin position="948"/>
        <end position="961"/>
    </location>
</feature>
<feature type="domain" description="Histone deacetylase" evidence="2">
    <location>
        <begin position="235"/>
        <end position="569"/>
    </location>
</feature>